<dbReference type="AlphaFoldDB" id="A0AA41Z4M4"/>
<protein>
    <submittedName>
        <fullName evidence="1">Uncharacterized protein</fullName>
    </submittedName>
</protein>
<keyword evidence="2" id="KW-1185">Reference proteome</keyword>
<dbReference type="RefSeq" id="WP_282586602.1">
    <property type="nucleotide sequence ID" value="NZ_JAMOIM010000014.1"/>
</dbReference>
<dbReference type="EMBL" id="JAMOIM010000014">
    <property type="protein sequence ID" value="MCW6510225.1"/>
    <property type="molecule type" value="Genomic_DNA"/>
</dbReference>
<evidence type="ECO:0000313" key="2">
    <source>
        <dbReference type="Proteomes" id="UP001165667"/>
    </source>
</evidence>
<reference evidence="1" key="1">
    <citation type="submission" date="2022-05" db="EMBL/GenBank/DDBJ databases">
        <authorList>
            <person name="Pankratov T."/>
        </authorList>
    </citation>
    <scope>NUCLEOTIDE SEQUENCE</scope>
    <source>
        <strain evidence="1">BP6-180914</strain>
    </source>
</reference>
<proteinExistence type="predicted"/>
<gene>
    <name evidence="1" type="ORF">M8523_19585</name>
</gene>
<evidence type="ECO:0000313" key="1">
    <source>
        <dbReference type="EMBL" id="MCW6510225.1"/>
    </source>
</evidence>
<accession>A0AA41Z4M4</accession>
<sequence length="160" mass="17320">MPDQTNLTTVSGEIRDIFAHRFVLQTPDGPMLADLGPRGAERVSLKRGQTVSLSGEMKPSELKVTTFTSDGVTVAIEHGKPGDKEHGKDHGPVDLASILASLRAAGHESVGEPRRKPKHVEVLARAPDGSLIEHHVEFDGHIRKSKPIEADSEKWAVELA</sequence>
<organism evidence="1 2">
    <name type="scientific">Lichenifustis flavocetrariae</name>
    <dbReference type="NCBI Taxonomy" id="2949735"/>
    <lineage>
        <taxon>Bacteria</taxon>
        <taxon>Pseudomonadati</taxon>
        <taxon>Pseudomonadota</taxon>
        <taxon>Alphaproteobacteria</taxon>
        <taxon>Hyphomicrobiales</taxon>
        <taxon>Lichenihabitantaceae</taxon>
        <taxon>Lichenifustis</taxon>
    </lineage>
</organism>
<comment type="caution">
    <text evidence="1">The sequence shown here is derived from an EMBL/GenBank/DDBJ whole genome shotgun (WGS) entry which is preliminary data.</text>
</comment>
<name>A0AA41Z4M4_9HYPH</name>
<dbReference type="Proteomes" id="UP001165667">
    <property type="component" value="Unassembled WGS sequence"/>
</dbReference>